<dbReference type="RefSeq" id="WP_047914783.1">
    <property type="nucleotide sequence ID" value="NZ_LN774769.1"/>
</dbReference>
<dbReference type="GO" id="GO:0005829">
    <property type="term" value="C:cytosol"/>
    <property type="evidence" value="ECO:0007669"/>
    <property type="project" value="TreeGrafter"/>
</dbReference>
<gene>
    <name evidence="2" type="ORF">LACPI_0313</name>
</gene>
<dbReference type="Gene3D" id="3.20.20.100">
    <property type="entry name" value="NADP-dependent oxidoreductase domain"/>
    <property type="match status" value="1"/>
</dbReference>
<evidence type="ECO:0000259" key="1">
    <source>
        <dbReference type="Pfam" id="PF00248"/>
    </source>
</evidence>
<dbReference type="GO" id="GO:0016491">
    <property type="term" value="F:oxidoreductase activity"/>
    <property type="evidence" value="ECO:0007669"/>
    <property type="project" value="InterPro"/>
</dbReference>
<accession>A0A0D6DUQ5</accession>
<feature type="domain" description="NADP-dependent oxidoreductase" evidence="1">
    <location>
        <begin position="16"/>
        <end position="297"/>
    </location>
</feature>
<dbReference type="AlphaFoldDB" id="A0A0D6DUQ5"/>
<dbReference type="PANTHER" id="PTHR43364">
    <property type="entry name" value="NADH-SPECIFIC METHYLGLYOXAL REDUCTASE-RELATED"/>
    <property type="match status" value="1"/>
</dbReference>
<organism evidence="2 3">
    <name type="scientific">Pseudolactococcus piscium MKFS47</name>
    <dbReference type="NCBI Taxonomy" id="297352"/>
    <lineage>
        <taxon>Bacteria</taxon>
        <taxon>Bacillati</taxon>
        <taxon>Bacillota</taxon>
        <taxon>Bacilli</taxon>
        <taxon>Lactobacillales</taxon>
        <taxon>Streptococcaceae</taxon>
        <taxon>Pseudolactococcus</taxon>
    </lineage>
</organism>
<dbReference type="InterPro" id="IPR036812">
    <property type="entry name" value="NAD(P)_OxRdtase_dom_sf"/>
</dbReference>
<dbReference type="HOGENOM" id="CLU_023205_8_1_9"/>
<dbReference type="InterPro" id="IPR020471">
    <property type="entry name" value="AKR"/>
</dbReference>
<evidence type="ECO:0000313" key="2">
    <source>
        <dbReference type="EMBL" id="CEN27513.1"/>
    </source>
</evidence>
<evidence type="ECO:0000313" key="3">
    <source>
        <dbReference type="Proteomes" id="UP000033166"/>
    </source>
</evidence>
<dbReference type="InterPro" id="IPR023210">
    <property type="entry name" value="NADP_OxRdtase_dom"/>
</dbReference>
<protein>
    <submittedName>
        <fullName evidence="2">Aldo/keto reductase 2 family oxidoreductase</fullName>
    </submittedName>
</protein>
<dbReference type="PRINTS" id="PR00069">
    <property type="entry name" value="ALDKETRDTASE"/>
</dbReference>
<dbReference type="Proteomes" id="UP000033166">
    <property type="component" value="Chromosome I"/>
</dbReference>
<name>A0A0D6DUQ5_9LACT</name>
<dbReference type="EMBL" id="LN774769">
    <property type="protein sequence ID" value="CEN27513.1"/>
    <property type="molecule type" value="Genomic_DNA"/>
</dbReference>
<dbReference type="PANTHER" id="PTHR43364:SF1">
    <property type="entry name" value="OXIDOREDUCTASE YDHF"/>
    <property type="match status" value="1"/>
</dbReference>
<dbReference type="KEGG" id="lpk:LACPI_0313"/>
<dbReference type="InterPro" id="IPR050523">
    <property type="entry name" value="AKR_Detox_Biosynth"/>
</dbReference>
<dbReference type="STRING" id="1364.LP2241_10303"/>
<dbReference type="Pfam" id="PF00248">
    <property type="entry name" value="Aldo_ket_red"/>
    <property type="match status" value="1"/>
</dbReference>
<dbReference type="SUPFAM" id="SSF51430">
    <property type="entry name" value="NAD(P)-linked oxidoreductase"/>
    <property type="match status" value="1"/>
</dbReference>
<sequence>MKQLNIANTEMKASQIVLGCMRMNEPGRDAAKIIQTAYDHEINFFDHADIYGGGECETIFAKGLKETSISRSDIYLQSKVGIRPGVAFDFSKQHIIEAVEGSLKRLDTDYLDALLLHRPDTLVEPEEVAEAFSMLEKAGKVRAFGVSNQNPGQIELLKTAVKQPLHINQLQFGLKHTGMIDTGINVNMDNQAGLVRDSGILEYSRIQNMTIQAWSPFQYGFFEGPFVGNTEKFPELNAKLAELADQYKSTPSGIAIAFINRHPANMQTIIGTMTTSRIIEVTDAADIVLTRDEWYALYQAAGNLLP</sequence>
<dbReference type="CDD" id="cd19092">
    <property type="entry name" value="AKR_BsYcsN_EcYdhF-like"/>
    <property type="match status" value="1"/>
</dbReference>
<proteinExistence type="predicted"/>
<reference evidence="3" key="1">
    <citation type="submission" date="2015-01" db="EMBL/GenBank/DDBJ databases">
        <authorList>
            <person name="Andreevskaya M."/>
        </authorList>
    </citation>
    <scope>NUCLEOTIDE SEQUENCE [LARGE SCALE GENOMIC DNA]</scope>
    <source>
        <strain evidence="3">MKFS47</strain>
    </source>
</reference>